<evidence type="ECO:0000256" key="5">
    <source>
        <dbReference type="SAM" id="MobiDB-lite"/>
    </source>
</evidence>
<dbReference type="OrthoDB" id="162638at2759"/>
<dbReference type="InterPro" id="IPR001706">
    <property type="entry name" value="Ribosomal_bL35"/>
</dbReference>
<sequence>GTKTSKAMSKRFKVMGNGNFKRKTSGKTHLNTKMTGEQTRHSRKTSYATDTQNRMLKKVLPNV</sequence>
<dbReference type="PRINTS" id="PR00064">
    <property type="entry name" value="RIBOSOMALL35"/>
</dbReference>
<comment type="similarity">
    <text evidence="1 4">Belongs to the bacterial ribosomal protein bL35 family.</text>
</comment>
<reference evidence="6 7" key="1">
    <citation type="submission" date="2011-02" db="EMBL/GenBank/DDBJ databases">
        <title>The Genome Sequence of Sphaeroforma arctica JP610.</title>
        <authorList>
            <consortium name="The Broad Institute Genome Sequencing Platform"/>
            <person name="Russ C."/>
            <person name="Cuomo C."/>
            <person name="Young S.K."/>
            <person name="Zeng Q."/>
            <person name="Gargeya S."/>
            <person name="Alvarado L."/>
            <person name="Berlin A."/>
            <person name="Chapman S.B."/>
            <person name="Chen Z."/>
            <person name="Freedman E."/>
            <person name="Gellesch M."/>
            <person name="Goldberg J."/>
            <person name="Griggs A."/>
            <person name="Gujja S."/>
            <person name="Heilman E."/>
            <person name="Heiman D."/>
            <person name="Howarth C."/>
            <person name="Mehta T."/>
            <person name="Neiman D."/>
            <person name="Pearson M."/>
            <person name="Roberts A."/>
            <person name="Saif S."/>
            <person name="Shea T."/>
            <person name="Shenoy N."/>
            <person name="Sisk P."/>
            <person name="Stolte C."/>
            <person name="Sykes S."/>
            <person name="White J."/>
            <person name="Yandava C."/>
            <person name="Burger G."/>
            <person name="Gray M.W."/>
            <person name="Holland P.W.H."/>
            <person name="King N."/>
            <person name="Lang F.B.F."/>
            <person name="Roger A.J."/>
            <person name="Ruiz-Trillo I."/>
            <person name="Haas B."/>
            <person name="Nusbaum C."/>
            <person name="Birren B."/>
        </authorList>
    </citation>
    <scope>NUCLEOTIDE SEQUENCE [LARGE SCALE GENOMIC DNA]</scope>
    <source>
        <strain evidence="6 7">JP610</strain>
    </source>
</reference>
<dbReference type="RefSeq" id="XP_014147613.1">
    <property type="nucleotide sequence ID" value="XM_014292138.1"/>
</dbReference>
<dbReference type="GeneID" id="25914236"/>
<evidence type="ECO:0000256" key="3">
    <source>
        <dbReference type="ARBA" id="ARBA00023274"/>
    </source>
</evidence>
<accession>A0A0L0FB33</accession>
<keyword evidence="7" id="KW-1185">Reference proteome</keyword>
<dbReference type="InterPro" id="IPR037229">
    <property type="entry name" value="Ribosomal_bL35_sf"/>
</dbReference>
<gene>
    <name evidence="6" type="ORF">SARC_13732</name>
</gene>
<organism evidence="6 7">
    <name type="scientific">Sphaeroforma arctica JP610</name>
    <dbReference type="NCBI Taxonomy" id="667725"/>
    <lineage>
        <taxon>Eukaryota</taxon>
        <taxon>Ichthyosporea</taxon>
        <taxon>Ichthyophonida</taxon>
        <taxon>Sphaeroforma</taxon>
    </lineage>
</organism>
<evidence type="ECO:0000256" key="1">
    <source>
        <dbReference type="ARBA" id="ARBA00006598"/>
    </source>
</evidence>
<feature type="compositionally biased region" description="Polar residues" evidence="5">
    <location>
        <begin position="27"/>
        <end position="37"/>
    </location>
</feature>
<dbReference type="GO" id="GO:0003735">
    <property type="term" value="F:structural constituent of ribosome"/>
    <property type="evidence" value="ECO:0007669"/>
    <property type="project" value="InterPro"/>
</dbReference>
<feature type="compositionally biased region" description="Polar residues" evidence="5">
    <location>
        <begin position="45"/>
        <end position="54"/>
    </location>
</feature>
<name>A0A0L0FB33_9EUKA</name>
<feature type="region of interest" description="Disordered" evidence="5">
    <location>
        <begin position="17"/>
        <end position="63"/>
    </location>
</feature>
<dbReference type="AlphaFoldDB" id="A0A0L0FB33"/>
<keyword evidence="3 4" id="KW-0687">Ribonucleoprotein</keyword>
<keyword evidence="2 4" id="KW-0689">Ribosomal protein</keyword>
<evidence type="ECO:0000256" key="4">
    <source>
        <dbReference type="RuleBase" id="RU000568"/>
    </source>
</evidence>
<dbReference type="InterPro" id="IPR021137">
    <property type="entry name" value="Ribosomal_bL35-like"/>
</dbReference>
<dbReference type="Gene3D" id="4.10.410.60">
    <property type="match status" value="1"/>
</dbReference>
<evidence type="ECO:0000313" key="6">
    <source>
        <dbReference type="EMBL" id="KNC73711.1"/>
    </source>
</evidence>
<feature type="non-terminal residue" evidence="6">
    <location>
        <position position="1"/>
    </location>
</feature>
<evidence type="ECO:0000256" key="2">
    <source>
        <dbReference type="ARBA" id="ARBA00022980"/>
    </source>
</evidence>
<proteinExistence type="inferred from homology"/>
<evidence type="ECO:0000313" key="7">
    <source>
        <dbReference type="Proteomes" id="UP000054560"/>
    </source>
</evidence>
<dbReference type="SUPFAM" id="SSF143034">
    <property type="entry name" value="L35p-like"/>
    <property type="match status" value="1"/>
</dbReference>
<dbReference type="Pfam" id="PF01632">
    <property type="entry name" value="Ribosomal_L35p"/>
    <property type="match status" value="1"/>
</dbReference>
<dbReference type="PANTHER" id="PTHR33343:SF1">
    <property type="entry name" value="LARGE RIBOSOMAL SUBUNIT PROTEIN BL35M"/>
    <property type="match status" value="1"/>
</dbReference>
<dbReference type="NCBIfam" id="TIGR00001">
    <property type="entry name" value="rpmI_bact"/>
    <property type="match status" value="1"/>
</dbReference>
<protein>
    <recommendedName>
        <fullName evidence="4">50S ribosomal protein L35</fullName>
    </recommendedName>
</protein>
<dbReference type="Proteomes" id="UP000054560">
    <property type="component" value="Unassembled WGS sequence"/>
</dbReference>
<dbReference type="GO" id="GO:0015934">
    <property type="term" value="C:large ribosomal subunit"/>
    <property type="evidence" value="ECO:0007669"/>
    <property type="project" value="TreeGrafter"/>
</dbReference>
<dbReference type="EMBL" id="KQ245254">
    <property type="protein sequence ID" value="KNC73711.1"/>
    <property type="molecule type" value="Genomic_DNA"/>
</dbReference>
<dbReference type="PANTHER" id="PTHR33343">
    <property type="entry name" value="54S RIBOSOMAL PROTEIN BL35M"/>
    <property type="match status" value="1"/>
</dbReference>
<dbReference type="GO" id="GO:0006412">
    <property type="term" value="P:translation"/>
    <property type="evidence" value="ECO:0007669"/>
    <property type="project" value="InterPro"/>
</dbReference>